<accession>D6SML6</accession>
<protein>
    <submittedName>
        <fullName evidence="1">Uncharacterized protein</fullName>
    </submittedName>
</protein>
<sequence length="69" mass="8105">MLNMDSNSYIIPYLNPCQTYFNTSKRDFLFRLQDLAHIPERDVTTTKCKIPSLLPTPREVFLCFIAYLS</sequence>
<dbReference type="Proteomes" id="UP000005496">
    <property type="component" value="Unassembled WGS sequence"/>
</dbReference>
<proteinExistence type="predicted"/>
<dbReference type="EMBL" id="ACJN02000001">
    <property type="protein sequence ID" value="EFI35927.1"/>
    <property type="molecule type" value="Genomic_DNA"/>
</dbReference>
<evidence type="ECO:0000313" key="1">
    <source>
        <dbReference type="EMBL" id="EFI35927.1"/>
    </source>
</evidence>
<gene>
    <name evidence="1" type="ORF">Dthio_PD3369</name>
</gene>
<keyword evidence="2" id="KW-1185">Reference proteome</keyword>
<comment type="caution">
    <text evidence="1">The sequence shown here is derived from an EMBL/GenBank/DDBJ whole genome shotgun (WGS) entry which is preliminary data.</text>
</comment>
<dbReference type="AlphaFoldDB" id="D6SML6"/>
<organism evidence="1 2">
    <name type="scientific">Desulfonatronospira thiodismutans ASO3-1</name>
    <dbReference type="NCBI Taxonomy" id="555779"/>
    <lineage>
        <taxon>Bacteria</taxon>
        <taxon>Pseudomonadati</taxon>
        <taxon>Thermodesulfobacteriota</taxon>
        <taxon>Desulfovibrionia</taxon>
        <taxon>Desulfovibrionales</taxon>
        <taxon>Desulfonatronovibrionaceae</taxon>
        <taxon>Desulfonatronospira</taxon>
    </lineage>
</organism>
<name>D6SML6_9BACT</name>
<reference evidence="1" key="1">
    <citation type="submission" date="2010-05" db="EMBL/GenBank/DDBJ databases">
        <title>The draft genome of Desulfonatronospira thiodismutans ASO3-1.</title>
        <authorList>
            <consortium name="US DOE Joint Genome Institute (JGI-PGF)"/>
            <person name="Lucas S."/>
            <person name="Copeland A."/>
            <person name="Lapidus A."/>
            <person name="Cheng J.-F."/>
            <person name="Bruce D."/>
            <person name="Goodwin L."/>
            <person name="Pitluck S."/>
            <person name="Chertkov O."/>
            <person name="Brettin T."/>
            <person name="Detter J.C."/>
            <person name="Han C."/>
            <person name="Land M.L."/>
            <person name="Hauser L."/>
            <person name="Kyrpides N."/>
            <person name="Mikhailova N."/>
            <person name="Muyzer G."/>
            <person name="Woyke T."/>
        </authorList>
    </citation>
    <scope>NUCLEOTIDE SEQUENCE [LARGE SCALE GENOMIC DNA]</scope>
    <source>
        <strain evidence="1">ASO3-1</strain>
    </source>
</reference>
<evidence type="ECO:0000313" key="2">
    <source>
        <dbReference type="Proteomes" id="UP000005496"/>
    </source>
</evidence>